<feature type="domain" description="Nrap protein" evidence="14">
    <location>
        <begin position="772"/>
        <end position="912"/>
    </location>
</feature>
<evidence type="ECO:0000256" key="7">
    <source>
        <dbReference type="ARBA" id="ARBA00023242"/>
    </source>
</evidence>
<dbReference type="Pfam" id="PF03813">
    <property type="entry name" value="Nrap"/>
    <property type="match status" value="1"/>
</dbReference>
<feature type="domain" description="Nrap protein" evidence="13">
    <location>
        <begin position="406"/>
        <end position="563"/>
    </location>
</feature>
<feature type="domain" description="Nrap protein" evidence="15">
    <location>
        <begin position="960"/>
        <end position="1042"/>
    </location>
</feature>
<dbReference type="GO" id="GO:0032040">
    <property type="term" value="C:small-subunit processome"/>
    <property type="evidence" value="ECO:0007669"/>
    <property type="project" value="TreeGrafter"/>
</dbReference>
<evidence type="ECO:0000313" key="16">
    <source>
        <dbReference type="EMBL" id="CDW59634.1"/>
    </source>
</evidence>
<dbReference type="InterPro" id="IPR035370">
    <property type="entry name" value="Nrap_D5"/>
</dbReference>
<reference evidence="16" key="2">
    <citation type="submission" date="2014-03" db="EMBL/GenBank/DDBJ databases">
        <title>The whipworm genome and dual-species transcriptomics of an intimate host-pathogen interaction.</title>
        <authorList>
            <person name="Foth B.J."/>
            <person name="Tsai I.J."/>
            <person name="Reid A.J."/>
            <person name="Bancroft A.J."/>
            <person name="Nichol S."/>
            <person name="Tracey A."/>
            <person name="Holroyd N."/>
            <person name="Cotton J.A."/>
            <person name="Stanley E.J."/>
            <person name="Zarowiecki M."/>
            <person name="Liu J.Z."/>
            <person name="Huckvale T."/>
            <person name="Cooper P.J."/>
            <person name="Grencis R.K."/>
            <person name="Berriman M."/>
        </authorList>
    </citation>
    <scope>NUCLEOTIDE SEQUENCE [LARGE SCALE GENOMIC DNA]</scope>
</reference>
<dbReference type="GO" id="GO:0032545">
    <property type="term" value="C:CURI complex"/>
    <property type="evidence" value="ECO:0007669"/>
    <property type="project" value="TreeGrafter"/>
</dbReference>
<dbReference type="AlphaFoldDB" id="A0A077ZIT1"/>
<evidence type="ECO:0000313" key="17">
    <source>
        <dbReference type="Proteomes" id="UP000030665"/>
    </source>
</evidence>
<dbReference type="InterPro" id="IPR035082">
    <property type="entry name" value="Nrap_D1"/>
</dbReference>
<dbReference type="Proteomes" id="UP000030665">
    <property type="component" value="Unassembled WGS sequence"/>
</dbReference>
<evidence type="ECO:0000259" key="12">
    <source>
        <dbReference type="Pfam" id="PF17403"/>
    </source>
</evidence>
<comment type="function">
    <text evidence="8">Part of the small subunit (SSU) processome, first precursor of the small eukaryotic ribosomal subunit. During the assembly of the SSU processome in the nucleolus, many ribosome biogenesis factors, an RNA chaperone and ribosomal proteins associate with the nascent pre-rRNA and work in concert to generate RNA folding, modifications, rearrangements and cleavage as well as targeted degradation of pre-ribosomal RNA by the RNA exosome.</text>
</comment>
<evidence type="ECO:0000259" key="14">
    <source>
        <dbReference type="Pfam" id="PF17406"/>
    </source>
</evidence>
<evidence type="ECO:0000256" key="6">
    <source>
        <dbReference type="ARBA" id="ARBA00022884"/>
    </source>
</evidence>
<evidence type="ECO:0000256" key="3">
    <source>
        <dbReference type="ARBA" id="ARBA00006674"/>
    </source>
</evidence>
<evidence type="ECO:0000256" key="1">
    <source>
        <dbReference type="ARBA" id="ARBA00004286"/>
    </source>
</evidence>
<protein>
    <recommendedName>
        <fullName evidence="4 10">Nucleolar protein 6</fullName>
    </recommendedName>
</protein>
<dbReference type="Pfam" id="PF17406">
    <property type="entry name" value="Nrap_D5"/>
    <property type="match status" value="1"/>
</dbReference>
<comment type="similarity">
    <text evidence="3 10">Belongs to the NRAP family.</text>
</comment>
<evidence type="ECO:0000256" key="2">
    <source>
        <dbReference type="ARBA" id="ARBA00004604"/>
    </source>
</evidence>
<dbReference type="STRING" id="36087.A0A077ZIT1"/>
<evidence type="ECO:0000256" key="4">
    <source>
        <dbReference type="ARBA" id="ARBA00016437"/>
    </source>
</evidence>
<evidence type="ECO:0000256" key="5">
    <source>
        <dbReference type="ARBA" id="ARBA00022454"/>
    </source>
</evidence>
<evidence type="ECO:0000256" key="10">
    <source>
        <dbReference type="RuleBase" id="RU364032"/>
    </source>
</evidence>
<keyword evidence="6 10" id="KW-0694">RNA-binding</keyword>
<evidence type="ECO:0000256" key="9">
    <source>
        <dbReference type="ARBA" id="ARBA00035020"/>
    </source>
</evidence>
<dbReference type="GO" id="GO:0006409">
    <property type="term" value="P:tRNA export from nucleus"/>
    <property type="evidence" value="ECO:0007669"/>
    <property type="project" value="TreeGrafter"/>
</dbReference>
<dbReference type="InterPro" id="IPR035371">
    <property type="entry name" value="Nrap_D6"/>
</dbReference>
<dbReference type="Pfam" id="PF17404">
    <property type="entry name" value="Nrap_D3"/>
    <property type="match status" value="1"/>
</dbReference>
<dbReference type="GO" id="GO:0006364">
    <property type="term" value="P:rRNA processing"/>
    <property type="evidence" value="ECO:0007669"/>
    <property type="project" value="TreeGrafter"/>
</dbReference>
<dbReference type="PANTHER" id="PTHR17972:SF0">
    <property type="entry name" value="NUCLEOLAR PROTEIN 6"/>
    <property type="match status" value="1"/>
</dbReference>
<feature type="domain" description="Nrap protein" evidence="11">
    <location>
        <begin position="119"/>
        <end position="253"/>
    </location>
</feature>
<dbReference type="InterPro" id="IPR005554">
    <property type="entry name" value="NOL6/Upt22"/>
</dbReference>
<keyword evidence="5" id="KW-0158">Chromosome</keyword>
<evidence type="ECO:0000259" key="13">
    <source>
        <dbReference type="Pfam" id="PF17404"/>
    </source>
</evidence>
<dbReference type="GO" id="GO:0005694">
    <property type="term" value="C:chromosome"/>
    <property type="evidence" value="ECO:0007669"/>
    <property type="project" value="UniProtKB-SubCell"/>
</dbReference>
<accession>A0A077ZIT1</accession>
<dbReference type="Pfam" id="PF17403">
    <property type="entry name" value="Nrap_D2"/>
    <property type="match status" value="1"/>
</dbReference>
<dbReference type="GO" id="GO:0003723">
    <property type="term" value="F:RNA binding"/>
    <property type="evidence" value="ECO:0007669"/>
    <property type="project" value="UniProtKB-KW"/>
</dbReference>
<dbReference type="InterPro" id="IPR035368">
    <property type="entry name" value="Nrap_D3"/>
</dbReference>
<dbReference type="OrthoDB" id="10251401at2759"/>
<evidence type="ECO:0000259" key="15">
    <source>
        <dbReference type="Pfam" id="PF17407"/>
    </source>
</evidence>
<sequence length="1055" mass="119483">MSRSVPETLFSETDEYELQAQALLSSIRKDAETQDVLKNYVAALKSMILETTQKSFATEIYDNLSLIVKAANRFKLQAYVLGLQRLVSGRFHFILLPPVAIHIVGSYPLGLCIDSVASIDLALEMPTGMFDKGDASSYAYHLKTSFVLLAVADRVRSSALVKQISITYRHDDPRKLTMVIVPPDPLQNCCQVNLFAFASPNTFPLRRFAPSVIHLSKDKFEEARNLNLKALPSPLYNQSILRDLTLLSTRDYLLLLPEKCICVVLLLRAWLRCRQLDRGCGGLSCTFASMFVSHLLKGKQLREGDTVWSNFKAVLSAIVHLNMKVTPISIGPKEGDVSNVSIASFQENFELVFIDPTGFVNICSDCTETIWKQVQHEASLSLQAISEEQPDLTFIGLFQQQLPFAEKFDICFTLNARDCLRKFACTSVQTCSRYIDSAYMVYESSWSKIQSTLFQAFGDRILLIGKTLIDFSKVNPKDDSVFPEPSPLVFGLLMESNSQTDRLIRGPRTEEPQAAKFREFWGELSQLRKFQGHGTCEAVLFDEDQRTTVTVKIVEYIMQRHFSIPKEAIRSNDSLIVYPPKNAFRKKPKAAAQAKEQTFKDTFDHLEKKLNLLSELPFNIIDVAKLSPAFYDCEINSPVASQDSQKFVDIVFDCAVPKWNAGQLPPWRQSLEVLASINLNAKHLKDISELRRLKQAVCLIISDGLKKLKCVTKPFGCDLLILEGGYVFRLLIRCAGEESVYESLPDGSKLTVDMNTSRVSHARHMTSLCNHFEALASTIRTAKQWISCRMLSDYLKDEAVELIVLSLFLCPFPYTSPRHHFSGFLRFLRLLATYDWTFNPLVVNIGGQLKNDDIAEIKREFRNLRPSLPPFCLVTPENRLGNRWTQQQPCASVADWICRLARNAIDQLEKPAVLTTTYWKNRANSFAPPLRHFNAIIQLAEGKVTCRQRPQEAIDVPHTPLAMPVIDFNSVSLYLRDLRETYGQLALFFYNHWQGTSIGVIWKPSFISMLRKNNADNKTLSEAANEIIKGFYHLGAELVQKIIVQEDAKSKETNE</sequence>
<reference evidence="16" key="1">
    <citation type="submission" date="2014-01" db="EMBL/GenBank/DDBJ databases">
        <authorList>
            <person name="Aslett M."/>
        </authorList>
    </citation>
    <scope>NUCLEOTIDE SEQUENCE</scope>
</reference>
<evidence type="ECO:0000259" key="11">
    <source>
        <dbReference type="Pfam" id="PF03813"/>
    </source>
</evidence>
<dbReference type="GO" id="GO:0034456">
    <property type="term" value="C:UTP-C complex"/>
    <property type="evidence" value="ECO:0007669"/>
    <property type="project" value="TreeGrafter"/>
</dbReference>
<dbReference type="InterPro" id="IPR035367">
    <property type="entry name" value="Nrap_D2"/>
</dbReference>
<proteinExistence type="inferred from homology"/>
<name>A0A077ZIT1_TRITR</name>
<organism evidence="16 17">
    <name type="scientific">Trichuris trichiura</name>
    <name type="common">Whipworm</name>
    <name type="synonym">Trichocephalus trichiurus</name>
    <dbReference type="NCBI Taxonomy" id="36087"/>
    <lineage>
        <taxon>Eukaryota</taxon>
        <taxon>Metazoa</taxon>
        <taxon>Ecdysozoa</taxon>
        <taxon>Nematoda</taxon>
        <taxon>Enoplea</taxon>
        <taxon>Dorylaimia</taxon>
        <taxon>Trichinellida</taxon>
        <taxon>Trichuridae</taxon>
        <taxon>Trichuris</taxon>
    </lineage>
</organism>
<evidence type="ECO:0000256" key="8">
    <source>
        <dbReference type="ARBA" id="ARBA00035000"/>
    </source>
</evidence>
<keyword evidence="17" id="KW-1185">Reference proteome</keyword>
<dbReference type="Gene3D" id="3.30.70.3030">
    <property type="match status" value="1"/>
</dbReference>
<feature type="domain" description="Nrap protein" evidence="12">
    <location>
        <begin position="264"/>
        <end position="390"/>
    </location>
</feature>
<dbReference type="EMBL" id="HG806662">
    <property type="protein sequence ID" value="CDW59634.1"/>
    <property type="molecule type" value="Genomic_DNA"/>
</dbReference>
<dbReference type="PANTHER" id="PTHR17972">
    <property type="entry name" value="NUCLEOLAR RNA-ASSOCIATED PROTEIN"/>
    <property type="match status" value="1"/>
</dbReference>
<gene>
    <name evidence="16" type="ORF">TTRE_0000797201</name>
</gene>
<dbReference type="Pfam" id="PF17407">
    <property type="entry name" value="Nrap_D6"/>
    <property type="match status" value="1"/>
</dbReference>
<keyword evidence="7 10" id="KW-0539">Nucleus</keyword>
<comment type="subcellular location">
    <subcellularLocation>
        <location evidence="1">Chromosome</location>
    </subcellularLocation>
    <subcellularLocation>
        <location evidence="2 10">Nucleus</location>
        <location evidence="2 10">Nucleolus</location>
    </subcellularLocation>
</comment>
<comment type="subunit">
    <text evidence="9">Part of the small subunit (SSU) processome, composed of more than 70 proteins and the RNA chaperone small nucleolar RNA (snoRNA) U3.</text>
</comment>
<dbReference type="Gene3D" id="1.10.1410.10">
    <property type="match status" value="1"/>
</dbReference>